<dbReference type="InterPro" id="IPR005828">
    <property type="entry name" value="MFS_sugar_transport-like"/>
</dbReference>
<feature type="transmembrane region" description="Helical" evidence="5">
    <location>
        <begin position="265"/>
        <end position="282"/>
    </location>
</feature>
<feature type="transmembrane region" description="Helical" evidence="5">
    <location>
        <begin position="241"/>
        <end position="260"/>
    </location>
</feature>
<dbReference type="Proteomes" id="UP000537522">
    <property type="component" value="Unassembled WGS sequence"/>
</dbReference>
<evidence type="ECO:0000256" key="3">
    <source>
        <dbReference type="ARBA" id="ARBA00022989"/>
    </source>
</evidence>
<feature type="transmembrane region" description="Helical" evidence="5">
    <location>
        <begin position="367"/>
        <end position="389"/>
    </location>
</feature>
<dbReference type="GO" id="GO:0022857">
    <property type="term" value="F:transmembrane transporter activity"/>
    <property type="evidence" value="ECO:0007669"/>
    <property type="project" value="InterPro"/>
</dbReference>
<accession>A0A7L0JV45</accession>
<evidence type="ECO:0000256" key="5">
    <source>
        <dbReference type="SAM" id="Phobius"/>
    </source>
</evidence>
<dbReference type="InterPro" id="IPR036259">
    <property type="entry name" value="MFS_trans_sf"/>
</dbReference>
<keyword evidence="3 5" id="KW-1133">Transmembrane helix</keyword>
<feature type="transmembrane region" description="Helical" evidence="5">
    <location>
        <begin position="396"/>
        <end position="415"/>
    </location>
</feature>
<feature type="transmembrane region" description="Helical" evidence="5">
    <location>
        <begin position="150"/>
        <end position="170"/>
    </location>
</feature>
<keyword evidence="7" id="KW-1185">Reference proteome</keyword>
<evidence type="ECO:0000313" key="6">
    <source>
        <dbReference type="EMBL" id="NXK47649.1"/>
    </source>
</evidence>
<comment type="caution">
    <text evidence="6">The sequence shown here is derived from an EMBL/GenBank/DDBJ whole genome shotgun (WGS) entry which is preliminary data.</text>
</comment>
<feature type="transmembrane region" description="Helical" evidence="5">
    <location>
        <begin position="487"/>
        <end position="505"/>
    </location>
</feature>
<comment type="subcellular location">
    <subcellularLocation>
        <location evidence="1">Membrane</location>
        <topology evidence="1">Multi-pass membrane protein</topology>
    </subcellularLocation>
</comment>
<protein>
    <submittedName>
        <fullName evidence="6">S22A2 protein</fullName>
    </submittedName>
</protein>
<dbReference type="PANTHER" id="PTHR24064">
    <property type="entry name" value="SOLUTE CARRIER FAMILY 22 MEMBER"/>
    <property type="match status" value="1"/>
</dbReference>
<feature type="transmembrane region" description="Helical" evidence="5">
    <location>
        <begin position="22"/>
        <end position="44"/>
    </location>
</feature>
<keyword evidence="2 5" id="KW-0812">Transmembrane</keyword>
<proteinExistence type="predicted"/>
<dbReference type="Pfam" id="PF00083">
    <property type="entry name" value="Sugar_tr"/>
    <property type="match status" value="1"/>
</dbReference>
<keyword evidence="4 5" id="KW-0472">Membrane</keyword>
<reference evidence="6 7" key="1">
    <citation type="submission" date="2019-09" db="EMBL/GenBank/DDBJ databases">
        <title>Bird 10,000 Genomes (B10K) Project - Family phase.</title>
        <authorList>
            <person name="Zhang G."/>
        </authorList>
    </citation>
    <scope>NUCLEOTIDE SEQUENCE [LARGE SCALE GENOMIC DNA]</scope>
    <source>
        <strain evidence="6">B10K-DU-011-36</strain>
        <tissue evidence="6">Muscle</tissue>
    </source>
</reference>
<feature type="transmembrane region" description="Helical" evidence="5">
    <location>
        <begin position="455"/>
        <end position="475"/>
    </location>
</feature>
<name>A0A7L0JV45_CHATO</name>
<gene>
    <name evidence="6" type="primary">Slc22a2_1</name>
    <name evidence="6" type="ORF">CHATOR_R12128</name>
</gene>
<feature type="non-terminal residue" evidence="6">
    <location>
        <position position="520"/>
    </location>
</feature>
<feature type="transmembrane region" description="Helical" evidence="5">
    <location>
        <begin position="182"/>
        <end position="205"/>
    </location>
</feature>
<dbReference type="EMBL" id="VXAL01005683">
    <property type="protein sequence ID" value="NXK47649.1"/>
    <property type="molecule type" value="Genomic_DNA"/>
</dbReference>
<dbReference type="AlphaFoldDB" id="A0A7L0JV45"/>
<evidence type="ECO:0000256" key="1">
    <source>
        <dbReference type="ARBA" id="ARBA00004141"/>
    </source>
</evidence>
<sequence>MPTLDDILEQIGEFNRFQKETFFVLCLLSAAFTPIYVGVVFFGFTPEHRCFSPGVAELSQRCGWSLAEQLNHTVPEWGGHGAGFGSRCRRYDVDWNATGVSCTDPLSSLAANWSSAPLSPCRDGWVYDSPGTSMMTELNLVCEDFWKLDFFQSCVIAGFFIGSMIIGYMADVASLPLQSVLINSVSGVLVAFAPSYTWAVILWLIQGLVREGGWLTGYVLIYGTLPAEFVGLSFWRTVGLTYQLAFPVGLLILTAVADVLPHWRWLQLAITLPSFFFLLYHWCLPESPRWLITQKQNDKAMEVTKRMAKGNKKKLPLSFQVTALHLLSVCKARSKHLASTALCSLPRYTSAVFCQGLMHMGIASGNIYLDFLYSALVEHTATFILLLTVDCIGHRYPGAVANVMVGGACIGAALVPDNFYWLKMTTACLGRIGTTMCYEMVCLINPELHPTFLNLGVLVCSSMCDLGGIITPFIVYRLMELWHKLPLAIFAVIAFISSGLVLLLLETTGKTLPKTIEDAE</sequence>
<feature type="transmembrane region" description="Helical" evidence="5">
    <location>
        <begin position="217"/>
        <end position="235"/>
    </location>
</feature>
<evidence type="ECO:0000256" key="2">
    <source>
        <dbReference type="ARBA" id="ARBA00022692"/>
    </source>
</evidence>
<dbReference type="Gene3D" id="1.20.1250.20">
    <property type="entry name" value="MFS general substrate transporter like domains"/>
    <property type="match status" value="1"/>
</dbReference>
<organism evidence="6 7">
    <name type="scientific">Chauna torquata</name>
    <name type="common">Southern screamer</name>
    <dbReference type="NCBI Taxonomy" id="30388"/>
    <lineage>
        <taxon>Eukaryota</taxon>
        <taxon>Metazoa</taxon>
        <taxon>Chordata</taxon>
        <taxon>Craniata</taxon>
        <taxon>Vertebrata</taxon>
        <taxon>Euteleostomi</taxon>
        <taxon>Archelosauria</taxon>
        <taxon>Archosauria</taxon>
        <taxon>Dinosauria</taxon>
        <taxon>Saurischia</taxon>
        <taxon>Theropoda</taxon>
        <taxon>Coelurosauria</taxon>
        <taxon>Aves</taxon>
        <taxon>Neognathae</taxon>
        <taxon>Galloanserae</taxon>
        <taxon>Anseriformes</taxon>
        <taxon>Anhimidae</taxon>
        <taxon>Chauna</taxon>
    </lineage>
</organism>
<feature type="non-terminal residue" evidence="6">
    <location>
        <position position="1"/>
    </location>
</feature>
<dbReference type="SUPFAM" id="SSF103473">
    <property type="entry name" value="MFS general substrate transporter"/>
    <property type="match status" value="1"/>
</dbReference>
<evidence type="ECO:0000256" key="4">
    <source>
        <dbReference type="ARBA" id="ARBA00023136"/>
    </source>
</evidence>
<dbReference type="GO" id="GO:0016020">
    <property type="term" value="C:membrane"/>
    <property type="evidence" value="ECO:0007669"/>
    <property type="project" value="UniProtKB-SubCell"/>
</dbReference>
<evidence type="ECO:0000313" key="7">
    <source>
        <dbReference type="Proteomes" id="UP000537522"/>
    </source>
</evidence>